<evidence type="ECO:0000313" key="3">
    <source>
        <dbReference type="Proteomes" id="UP000746535"/>
    </source>
</evidence>
<dbReference type="EMBL" id="JAAVJI010000017">
    <property type="protein sequence ID" value="NJP03280.1"/>
    <property type="molecule type" value="Genomic_DNA"/>
</dbReference>
<reference evidence="2 3" key="1">
    <citation type="submission" date="2020-03" db="EMBL/GenBank/DDBJ databases">
        <authorList>
            <person name="Wang L."/>
            <person name="He N."/>
            <person name="Li Y."/>
            <person name="Fang Y."/>
            <person name="Zhang F."/>
        </authorList>
    </citation>
    <scope>NUCLEOTIDE SEQUENCE [LARGE SCALE GENOMIC DNA]</scope>
    <source>
        <strain evidence="3">hsmgli-8</strain>
    </source>
</reference>
<gene>
    <name evidence="2" type="ORF">HBH25_20805</name>
</gene>
<organism evidence="2 3">
    <name type="scientific">Pseudomonas quercus</name>
    <dbReference type="NCBI Taxonomy" id="2722792"/>
    <lineage>
        <taxon>Bacteria</taxon>
        <taxon>Pseudomonadati</taxon>
        <taxon>Pseudomonadota</taxon>
        <taxon>Gammaproteobacteria</taxon>
        <taxon>Pseudomonadales</taxon>
        <taxon>Pseudomonadaceae</taxon>
        <taxon>Pseudomonas</taxon>
    </lineage>
</organism>
<name>A0ABX0YK19_9PSED</name>
<dbReference type="Proteomes" id="UP000746535">
    <property type="component" value="Unassembled WGS sequence"/>
</dbReference>
<evidence type="ECO:0000313" key="2">
    <source>
        <dbReference type="EMBL" id="NJP03280.1"/>
    </source>
</evidence>
<dbReference type="Pfam" id="PF08874">
    <property type="entry name" value="DUF1835"/>
    <property type="match status" value="1"/>
</dbReference>
<accession>A0ABX0YK19</accession>
<protein>
    <submittedName>
        <fullName evidence="2">DUF1835 domain-containing protein</fullName>
    </submittedName>
</protein>
<dbReference type="InterPro" id="IPR014973">
    <property type="entry name" value="DUF1835"/>
</dbReference>
<keyword evidence="3" id="KW-1185">Reference proteome</keyword>
<feature type="domain" description="DUF1835" evidence="1">
    <location>
        <begin position="98"/>
        <end position="209"/>
    </location>
</feature>
<evidence type="ECO:0000259" key="1">
    <source>
        <dbReference type="Pfam" id="PF08874"/>
    </source>
</evidence>
<dbReference type="RefSeq" id="WP_168085848.1">
    <property type="nucleotide sequence ID" value="NZ_JAAVJI010000017.1"/>
</dbReference>
<sequence>MPALTPSFHNGRLNVPSLRKRAKRLLKALNTYQADEARRQLIALGLPGPDYQLADTQWLVAREAGFASWPKLIAHTEAVAFAARRPGFSSSDEANVQHWRCGNDIEHSLRRVGLTGAFHMFDDPMVMGPVPAGSEQDYWAARAAYIQRAFGLKARDVEQRQALQRAALAQLGEHSELVLWCEGDAYDQLFLVRLLASLPVLPRRLELIETHCVPGVERFIGIGQLAPDVLAWLWPQRRAVKPEALVLAREAWAAYTAPAPTAWAALAAGSHSALPLLAPALARQLQELPGEADGLSLTERLVLRILSDHPELPAGEVFKQLMMRYDPLPALGDAMFHVLLQPMIHGPCPLIVEGAGAQWPQRTLRMTTLGERVLEGEANWLDHAPPDRWVGGVHLTSQGTPWVVSPSGQVSQRRR</sequence>
<comment type="caution">
    <text evidence="2">The sequence shown here is derived from an EMBL/GenBank/DDBJ whole genome shotgun (WGS) entry which is preliminary data.</text>
</comment>
<proteinExistence type="predicted"/>